<keyword evidence="2" id="KW-1133">Transmembrane helix</keyword>
<reference evidence="3 4" key="1">
    <citation type="submission" date="2020-08" db="EMBL/GenBank/DDBJ databases">
        <title>Aphidius gifuensis genome sequencing and assembly.</title>
        <authorList>
            <person name="Du Z."/>
        </authorList>
    </citation>
    <scope>NUCLEOTIDE SEQUENCE [LARGE SCALE GENOMIC DNA]</scope>
    <source>
        <strain evidence="3">YNYX2018</strain>
        <tissue evidence="3">Adults</tissue>
    </source>
</reference>
<comment type="caution">
    <text evidence="3">The sequence shown here is derived from an EMBL/GenBank/DDBJ whole genome shotgun (WGS) entry which is preliminary data.</text>
</comment>
<keyword evidence="4" id="KW-1185">Reference proteome</keyword>
<gene>
    <name evidence="3" type="ORF">HCN44_007400</name>
</gene>
<protein>
    <submittedName>
        <fullName evidence="3">Uncharacterized protein</fullName>
    </submittedName>
</protein>
<evidence type="ECO:0000256" key="1">
    <source>
        <dbReference type="SAM" id="MobiDB-lite"/>
    </source>
</evidence>
<proteinExistence type="predicted"/>
<dbReference type="Proteomes" id="UP000639338">
    <property type="component" value="Unassembled WGS sequence"/>
</dbReference>
<evidence type="ECO:0000313" key="3">
    <source>
        <dbReference type="EMBL" id="KAF7989090.1"/>
    </source>
</evidence>
<keyword evidence="2" id="KW-0812">Transmembrane</keyword>
<feature type="region of interest" description="Disordered" evidence="1">
    <location>
        <begin position="225"/>
        <end position="244"/>
    </location>
</feature>
<name>A0A835CQE3_APHGI</name>
<dbReference type="AlphaFoldDB" id="A0A835CQE3"/>
<organism evidence="3 4">
    <name type="scientific">Aphidius gifuensis</name>
    <name type="common">Parasitoid wasp</name>
    <dbReference type="NCBI Taxonomy" id="684658"/>
    <lineage>
        <taxon>Eukaryota</taxon>
        <taxon>Metazoa</taxon>
        <taxon>Ecdysozoa</taxon>
        <taxon>Arthropoda</taxon>
        <taxon>Hexapoda</taxon>
        <taxon>Insecta</taxon>
        <taxon>Pterygota</taxon>
        <taxon>Neoptera</taxon>
        <taxon>Endopterygota</taxon>
        <taxon>Hymenoptera</taxon>
        <taxon>Apocrita</taxon>
        <taxon>Ichneumonoidea</taxon>
        <taxon>Braconidae</taxon>
        <taxon>Aphidiinae</taxon>
        <taxon>Aphidius</taxon>
    </lineage>
</organism>
<sequence length="466" mass="53048">MSLIVKIGLRLVGTTTKYIANNNTTKCLRSMCHMRNSFTVSNKNLITSGKSYNYCNYLQGRLQHTLVQKKSTGYWNYWKIISTVTKVTIIGPAIFIIVLLVSSKEAESFWKYLSMKYAAYREFFKYSIIPSKIITSSVLFNDGEVAIITPEDNIFINDNTRDLIIGDELDANIQKPFPRGKPIPIKIGKYNGLLDNGKLTLKTQEGDKTFTFHYELGLEVKKTTKRLQNNANEEEEEEGDGDETIKSEMKQFNIYYGSIITTLKTPEGERMFEKMPIIQSMIEKKRLDIPQNKVTDNITNNFNVLSDSEVKLQKEQSNEVSTHHLQTEQIITKNLQSKEAHDHEDSGNTTCFSMTGNFNLSHHDKVKIQKQGSDEVYWFKNRLNIEVDSQLDENLQNKILVEKKLPADKTIPSEINKLYIEFVSGYILFKTQDGAKIIVEHVFSVGVAEDGAATSIEISPVLSVVS</sequence>
<accession>A0A835CQE3</accession>
<dbReference type="EMBL" id="JACMRX010000005">
    <property type="protein sequence ID" value="KAF7989090.1"/>
    <property type="molecule type" value="Genomic_DNA"/>
</dbReference>
<feature type="transmembrane region" description="Helical" evidence="2">
    <location>
        <begin position="80"/>
        <end position="101"/>
    </location>
</feature>
<keyword evidence="2" id="KW-0472">Membrane</keyword>
<evidence type="ECO:0000313" key="4">
    <source>
        <dbReference type="Proteomes" id="UP000639338"/>
    </source>
</evidence>
<evidence type="ECO:0000256" key="2">
    <source>
        <dbReference type="SAM" id="Phobius"/>
    </source>
</evidence>
<feature type="compositionally biased region" description="Acidic residues" evidence="1">
    <location>
        <begin position="232"/>
        <end position="242"/>
    </location>
</feature>